<name>A0A150IQQ9_9EURY</name>
<keyword evidence="5" id="KW-0456">Lyase</keyword>
<dbReference type="GO" id="GO:0046491">
    <property type="term" value="P:L-methylmalonyl-CoA metabolic process"/>
    <property type="evidence" value="ECO:0007669"/>
    <property type="project" value="TreeGrafter"/>
</dbReference>
<dbReference type="InterPro" id="IPR037523">
    <property type="entry name" value="VOC_core"/>
</dbReference>
<accession>A0A150IQQ9</accession>
<comment type="similarity">
    <text evidence="1">Belongs to the methylmalonyl-CoA epimerase family.</text>
</comment>
<dbReference type="GO" id="GO:0016829">
    <property type="term" value="F:lyase activity"/>
    <property type="evidence" value="ECO:0007669"/>
    <property type="project" value="UniProtKB-KW"/>
</dbReference>
<evidence type="ECO:0000313" key="7">
    <source>
        <dbReference type="Proteomes" id="UP000091929"/>
    </source>
</evidence>
<accession>A0A150IK53</accession>
<dbReference type="PATRIC" id="fig|1706436.3.peg.1040"/>
<sequence length="132" mass="14597">MIKKIDHIGIAVNNLEESLSFYEEALGLKVENIEEVSEQKVKVGFLDIGGVHLELLESTSPDGPVAKFIEKRGEGIHHIAILVDDIEKSIAVMKEKQVKLIDEIPRKGAGGSKMAFVHPKSTHGILLELYEK</sequence>
<evidence type="ECO:0000313" key="8">
    <source>
        <dbReference type="Proteomes" id="UP000092401"/>
    </source>
</evidence>
<accession>A0A150IY76</accession>
<dbReference type="InterPro" id="IPR017515">
    <property type="entry name" value="MeMalonyl-CoA_epimerase"/>
</dbReference>
<dbReference type="EMBL" id="LNGE01000024">
    <property type="protein sequence ID" value="KYC45272.1"/>
    <property type="molecule type" value="Genomic_DNA"/>
</dbReference>
<proteinExistence type="inferred from homology"/>
<dbReference type="Proteomes" id="UP000092403">
    <property type="component" value="Unassembled WGS sequence"/>
</dbReference>
<dbReference type="PROSITE" id="PS51819">
    <property type="entry name" value="VOC"/>
    <property type="match status" value="1"/>
</dbReference>
<dbReference type="PANTHER" id="PTHR43048">
    <property type="entry name" value="METHYLMALONYL-COA EPIMERASE"/>
    <property type="match status" value="1"/>
</dbReference>
<dbReference type="CDD" id="cd07249">
    <property type="entry name" value="MMCE"/>
    <property type="match status" value="1"/>
</dbReference>
<dbReference type="PANTHER" id="PTHR43048:SF3">
    <property type="entry name" value="METHYLMALONYL-COA EPIMERASE, MITOCHONDRIAL"/>
    <property type="match status" value="1"/>
</dbReference>
<dbReference type="PATRIC" id="fig|1706437.3.peg.1241"/>
<dbReference type="EMBL" id="LNJC01000026">
    <property type="protein sequence ID" value="KYC49778.1"/>
    <property type="molecule type" value="Genomic_DNA"/>
</dbReference>
<keyword evidence="2" id="KW-0479">Metal-binding</keyword>
<evidence type="ECO:0000313" key="5">
    <source>
        <dbReference type="EMBL" id="KYC47327.1"/>
    </source>
</evidence>
<dbReference type="Proteomes" id="UP000091929">
    <property type="component" value="Unassembled WGS sequence"/>
</dbReference>
<dbReference type="GO" id="GO:0004493">
    <property type="term" value="F:methylmalonyl-CoA epimerase activity"/>
    <property type="evidence" value="ECO:0007669"/>
    <property type="project" value="TreeGrafter"/>
</dbReference>
<dbReference type="NCBIfam" id="TIGR03081">
    <property type="entry name" value="metmalonyl_epim"/>
    <property type="match status" value="1"/>
</dbReference>
<gene>
    <name evidence="4" type="ORF">APG10_01027</name>
    <name evidence="5" type="ORF">APG11_01231</name>
    <name evidence="6" type="ORF">APG12_01236</name>
</gene>
<feature type="domain" description="VOC" evidence="3">
    <location>
        <begin position="4"/>
        <end position="132"/>
    </location>
</feature>
<dbReference type="AlphaFoldDB" id="A0A150IQQ9"/>
<evidence type="ECO:0000256" key="2">
    <source>
        <dbReference type="ARBA" id="ARBA00022723"/>
    </source>
</evidence>
<comment type="caution">
    <text evidence="5">The sequence shown here is derived from an EMBL/GenBank/DDBJ whole genome shotgun (WGS) entry which is preliminary data.</text>
</comment>
<dbReference type="SUPFAM" id="SSF54593">
    <property type="entry name" value="Glyoxalase/Bleomycin resistance protein/Dihydroxybiphenyl dioxygenase"/>
    <property type="match status" value="1"/>
</dbReference>
<evidence type="ECO:0000313" key="6">
    <source>
        <dbReference type="EMBL" id="KYC49778.1"/>
    </source>
</evidence>
<dbReference type="EMBL" id="LNGF01000026">
    <property type="protein sequence ID" value="KYC47327.1"/>
    <property type="molecule type" value="Genomic_DNA"/>
</dbReference>
<dbReference type="Pfam" id="PF13669">
    <property type="entry name" value="Glyoxalase_4"/>
    <property type="match status" value="1"/>
</dbReference>
<protein>
    <submittedName>
        <fullName evidence="5">Putative lyase</fullName>
    </submittedName>
</protein>
<evidence type="ECO:0000259" key="3">
    <source>
        <dbReference type="PROSITE" id="PS51819"/>
    </source>
</evidence>
<reference evidence="7 8" key="1">
    <citation type="journal article" date="2016" name="ISME J.">
        <title>Chasing the elusive Euryarchaeota class WSA2: genomes reveal a uniquely fastidious methyl-reducing methanogen.</title>
        <authorList>
            <person name="Nobu M.K."/>
            <person name="Narihiro T."/>
            <person name="Kuroda K."/>
            <person name="Mei R."/>
            <person name="Liu W.T."/>
        </authorList>
    </citation>
    <scope>NUCLEOTIDE SEQUENCE [LARGE SCALE GENOMIC DNA]</scope>
    <source>
        <strain evidence="4">B03fssc0709_Meth_Bin005</strain>
        <strain evidence="5">B15fssc0709_Meth_Bin003</strain>
        <strain evidence="6">BMIXfssc0709_Meth_Bin006</strain>
    </source>
</reference>
<evidence type="ECO:0000256" key="1">
    <source>
        <dbReference type="ARBA" id="ARBA00009308"/>
    </source>
</evidence>
<organism evidence="5 7">
    <name type="scientific">Candidatus Methanofastidiosum methylothiophilum</name>
    <dbReference type="NCBI Taxonomy" id="1705564"/>
    <lineage>
        <taxon>Archaea</taxon>
        <taxon>Methanobacteriati</taxon>
        <taxon>Methanobacteriota</taxon>
        <taxon>Stenosarchaea group</taxon>
        <taxon>Candidatus Methanofastidiosia</taxon>
        <taxon>Candidatus Methanofastidiosales</taxon>
        <taxon>Candidatus Methanofastidiosaceae</taxon>
        <taxon>Candidatus Methanofastidiosum</taxon>
    </lineage>
</organism>
<dbReference type="GO" id="GO:0046872">
    <property type="term" value="F:metal ion binding"/>
    <property type="evidence" value="ECO:0007669"/>
    <property type="project" value="UniProtKB-KW"/>
</dbReference>
<dbReference type="InterPro" id="IPR051785">
    <property type="entry name" value="MMCE/EMCE_epimerase"/>
</dbReference>
<evidence type="ECO:0000313" key="4">
    <source>
        <dbReference type="EMBL" id="KYC45272.1"/>
    </source>
</evidence>
<dbReference type="PATRIC" id="fig|1706438.3.peg.1247"/>
<dbReference type="InterPro" id="IPR029068">
    <property type="entry name" value="Glyas_Bleomycin-R_OHBP_Dase"/>
</dbReference>
<dbReference type="Proteomes" id="UP000092401">
    <property type="component" value="Unassembled WGS sequence"/>
</dbReference>
<dbReference type="Gene3D" id="3.10.180.10">
    <property type="entry name" value="2,3-Dihydroxybiphenyl 1,2-Dioxygenase, domain 1"/>
    <property type="match status" value="1"/>
</dbReference>